<dbReference type="Proteomes" id="UP000184694">
    <property type="component" value="Unassembled WGS sequence"/>
</dbReference>
<proteinExistence type="predicted"/>
<reference evidence="3" key="1">
    <citation type="submission" date="2016-11" db="EMBL/GenBank/DDBJ databases">
        <authorList>
            <person name="Varghese N."/>
            <person name="Submissions S."/>
        </authorList>
    </citation>
    <scope>NUCLEOTIDE SEQUENCE [LARGE SCALE GENOMIC DNA]</scope>
    <source>
        <strain evidence="3">DSM 17456</strain>
    </source>
</reference>
<evidence type="ECO:0000313" key="3">
    <source>
        <dbReference type="Proteomes" id="UP000184694"/>
    </source>
</evidence>
<keyword evidence="3" id="KW-1185">Reference proteome</keyword>
<evidence type="ECO:0000256" key="1">
    <source>
        <dbReference type="SAM" id="SignalP"/>
    </source>
</evidence>
<dbReference type="PANTHER" id="PTHR30024:SF42">
    <property type="entry name" value="ALIPHATIC SULFONATES-BINDING PROTEIN-RELATED"/>
    <property type="match status" value="1"/>
</dbReference>
<dbReference type="EMBL" id="FSRG01000006">
    <property type="protein sequence ID" value="SIO25151.1"/>
    <property type="molecule type" value="Genomic_DNA"/>
</dbReference>
<dbReference type="Gene3D" id="3.40.190.10">
    <property type="entry name" value="Periplasmic binding protein-like II"/>
    <property type="match status" value="1"/>
</dbReference>
<dbReference type="Pfam" id="PF13379">
    <property type="entry name" value="NMT1_2"/>
    <property type="match status" value="1"/>
</dbReference>
<dbReference type="OrthoDB" id="286202at2"/>
<dbReference type="SUPFAM" id="SSF53850">
    <property type="entry name" value="Periplasmic binding protein-like II"/>
    <property type="match status" value="1"/>
</dbReference>
<name>A0A1N6HZL5_9BACT</name>
<dbReference type="AlphaFoldDB" id="A0A1N6HZL5"/>
<dbReference type="PANTHER" id="PTHR30024">
    <property type="entry name" value="ALIPHATIC SULFONATES-BINDING PROTEIN-RELATED"/>
    <property type="match status" value="1"/>
</dbReference>
<dbReference type="RefSeq" id="WP_074217080.1">
    <property type="nucleotide sequence ID" value="NZ_FSRG01000006.1"/>
</dbReference>
<gene>
    <name evidence="2" type="ORF">SAMN02745161_2300</name>
</gene>
<protein>
    <submittedName>
        <fullName evidence="2">NitT/TauT family transport system substrate-binding protein</fullName>
    </submittedName>
</protein>
<dbReference type="STRING" id="1121457.SAMN02745161_2300"/>
<accession>A0A1N6HZL5</accession>
<organism evidence="2 3">
    <name type="scientific">Halodesulfovibrio marinisediminis DSM 17456</name>
    <dbReference type="NCBI Taxonomy" id="1121457"/>
    <lineage>
        <taxon>Bacteria</taxon>
        <taxon>Pseudomonadati</taxon>
        <taxon>Thermodesulfobacteriota</taxon>
        <taxon>Desulfovibrionia</taxon>
        <taxon>Desulfovibrionales</taxon>
        <taxon>Desulfovibrionaceae</taxon>
        <taxon>Halodesulfovibrio</taxon>
    </lineage>
</organism>
<feature type="signal peptide" evidence="1">
    <location>
        <begin position="1"/>
        <end position="33"/>
    </location>
</feature>
<sequence length="381" mass="41312">MLGKKFLKRGKKLVLLATVLCLSVVFCASGAIAANKKTPRLYMGYIFTTHHTPLMVAAMKGEAFKESGAYFKEMVSKQKYELLSKDGKSLAVINLIVSKSGSETTTLFAQERLDLGLASSTAFMSGIDKGTKMKILCPLHVDGMSMVFPQGSTIQGWSDVKALIEKSNKPLKIGYHSPTSAPRIAFEGALHNVGYKISQNANDADADILLVDLKSTSNLIPALVSKQVDCWVGPAPHPVVAEHKHVGHIGLNSRELPPAGQWEDFPCCVMGASNKVIASNPEAVQGITDLLAFACKWANENKTETAKISGNWIGVPVKAVEKSTIVYTTTPTEKWLKGEGMFLNMLQSMNKLKGSLKTADLKAATPTLFDFTFIKKTQNES</sequence>
<evidence type="ECO:0000313" key="2">
    <source>
        <dbReference type="EMBL" id="SIO25151.1"/>
    </source>
</evidence>
<feature type="chain" id="PRO_5012048719" evidence="1">
    <location>
        <begin position="34"/>
        <end position="381"/>
    </location>
</feature>
<keyword evidence="1" id="KW-0732">Signal</keyword>